<reference evidence="2" key="1">
    <citation type="journal article" date="2019" name="Sci. Rep.">
        <title>Draft genome of Tanacetum cinerariifolium, the natural source of mosquito coil.</title>
        <authorList>
            <person name="Yamashiro T."/>
            <person name="Shiraishi A."/>
            <person name="Satake H."/>
            <person name="Nakayama K."/>
        </authorList>
    </citation>
    <scope>NUCLEOTIDE SEQUENCE</scope>
</reference>
<feature type="non-terminal residue" evidence="2">
    <location>
        <position position="68"/>
    </location>
</feature>
<protein>
    <submittedName>
        <fullName evidence="2">Uncharacterized protein</fullName>
    </submittedName>
</protein>
<accession>A0A699V088</accession>
<sequence length="68" mass="7204">MFSFMGGNDDHVDELNGQWNDQGVRANGGVDGVNRNVEGVYGGVGGAPDFSMIIAQQLQNLLPAILVQ</sequence>
<evidence type="ECO:0000256" key="1">
    <source>
        <dbReference type="SAM" id="MobiDB-lite"/>
    </source>
</evidence>
<gene>
    <name evidence="2" type="ORF">Tci_900601</name>
</gene>
<dbReference type="AlphaFoldDB" id="A0A699V088"/>
<organism evidence="2">
    <name type="scientific">Tanacetum cinerariifolium</name>
    <name type="common">Dalmatian daisy</name>
    <name type="synonym">Chrysanthemum cinerariifolium</name>
    <dbReference type="NCBI Taxonomy" id="118510"/>
    <lineage>
        <taxon>Eukaryota</taxon>
        <taxon>Viridiplantae</taxon>
        <taxon>Streptophyta</taxon>
        <taxon>Embryophyta</taxon>
        <taxon>Tracheophyta</taxon>
        <taxon>Spermatophyta</taxon>
        <taxon>Magnoliopsida</taxon>
        <taxon>eudicotyledons</taxon>
        <taxon>Gunneridae</taxon>
        <taxon>Pentapetalae</taxon>
        <taxon>asterids</taxon>
        <taxon>campanulids</taxon>
        <taxon>Asterales</taxon>
        <taxon>Asteraceae</taxon>
        <taxon>Asteroideae</taxon>
        <taxon>Anthemideae</taxon>
        <taxon>Anthemidinae</taxon>
        <taxon>Tanacetum</taxon>
    </lineage>
</organism>
<dbReference type="EMBL" id="BKCJ011387258">
    <property type="protein sequence ID" value="GFD28632.1"/>
    <property type="molecule type" value="Genomic_DNA"/>
</dbReference>
<proteinExistence type="predicted"/>
<comment type="caution">
    <text evidence="2">The sequence shown here is derived from an EMBL/GenBank/DDBJ whole genome shotgun (WGS) entry which is preliminary data.</text>
</comment>
<name>A0A699V088_TANCI</name>
<feature type="region of interest" description="Disordered" evidence="1">
    <location>
        <begin position="1"/>
        <end position="20"/>
    </location>
</feature>
<evidence type="ECO:0000313" key="2">
    <source>
        <dbReference type="EMBL" id="GFD28632.1"/>
    </source>
</evidence>